<dbReference type="EC" id="2.7.7.41" evidence="6"/>
<keyword evidence="11 24" id="KW-0812">Transmembrane</keyword>
<feature type="transmembrane region" description="Helical" evidence="24">
    <location>
        <begin position="6"/>
        <end position="32"/>
    </location>
</feature>
<keyword evidence="15 24" id="KW-0472">Membrane</keyword>
<keyword evidence="9" id="KW-0444">Lipid biosynthesis</keyword>
<dbReference type="Pfam" id="PF01148">
    <property type="entry name" value="CTP_transf_1"/>
    <property type="match status" value="1"/>
</dbReference>
<evidence type="ECO:0000256" key="8">
    <source>
        <dbReference type="ARBA" id="ARBA00022475"/>
    </source>
</evidence>
<dbReference type="GO" id="GO:0005886">
    <property type="term" value="C:plasma membrane"/>
    <property type="evidence" value="ECO:0007669"/>
    <property type="project" value="UniProtKB-SubCell"/>
</dbReference>
<evidence type="ECO:0000256" key="18">
    <source>
        <dbReference type="ARBA" id="ARBA00029893"/>
    </source>
</evidence>
<evidence type="ECO:0000256" key="20">
    <source>
        <dbReference type="ARBA" id="ARBA00032253"/>
    </source>
</evidence>
<gene>
    <name evidence="25" type="ORF">H5P27_07110</name>
</gene>
<evidence type="ECO:0000256" key="23">
    <source>
        <dbReference type="ARBA" id="ARBA00033406"/>
    </source>
</evidence>
<dbReference type="EMBL" id="JACHVC010000007">
    <property type="protein sequence ID" value="MBC2605808.1"/>
    <property type="molecule type" value="Genomic_DNA"/>
</dbReference>
<keyword evidence="16" id="KW-0594">Phospholipid biosynthesis</keyword>
<evidence type="ECO:0000256" key="19">
    <source>
        <dbReference type="ARBA" id="ARBA00031825"/>
    </source>
</evidence>
<dbReference type="AlphaFoldDB" id="A0A7X1E856"/>
<comment type="caution">
    <text evidence="25">The sequence shown here is derived from an EMBL/GenBank/DDBJ whole genome shotgun (WGS) entry which is preliminary data.</text>
</comment>
<evidence type="ECO:0000256" key="13">
    <source>
        <dbReference type="ARBA" id="ARBA00022989"/>
    </source>
</evidence>
<comment type="similarity">
    <text evidence="5">Belongs to the CDS family.</text>
</comment>
<dbReference type="PANTHER" id="PTHR46382">
    <property type="entry name" value="PHOSPHATIDATE CYTIDYLYLTRANSFERASE"/>
    <property type="match status" value="1"/>
</dbReference>
<comment type="pathway">
    <text evidence="4">Lipid metabolism.</text>
</comment>
<name>A0A7X1E856_9BACT</name>
<comment type="pathway">
    <text evidence="3">Phospholipid metabolism; CDP-diacylglycerol biosynthesis; CDP-diacylglycerol from sn-glycerol 3-phosphate: step 3/3.</text>
</comment>
<evidence type="ECO:0000256" key="2">
    <source>
        <dbReference type="ARBA" id="ARBA00004651"/>
    </source>
</evidence>
<evidence type="ECO:0000256" key="1">
    <source>
        <dbReference type="ARBA" id="ARBA00001698"/>
    </source>
</evidence>
<protein>
    <recommendedName>
        <fullName evidence="7">Phosphatidate cytidylyltransferase</fullName>
        <ecNumber evidence="6">2.7.7.41</ecNumber>
    </recommendedName>
    <alternativeName>
        <fullName evidence="20">CDP-DAG synthase</fullName>
    </alternativeName>
    <alternativeName>
        <fullName evidence="22">CDP-DG synthase</fullName>
    </alternativeName>
    <alternativeName>
        <fullName evidence="18">CDP-diacylglycerol synthase</fullName>
    </alternativeName>
    <alternativeName>
        <fullName evidence="21">CDP-diglyceride pyrophosphorylase</fullName>
    </alternativeName>
    <alternativeName>
        <fullName evidence="23">CDP-diglyceride synthase</fullName>
    </alternativeName>
    <alternativeName>
        <fullName evidence="19">CTP:phosphatidate cytidylyltransferase</fullName>
    </alternativeName>
</protein>
<evidence type="ECO:0000313" key="25">
    <source>
        <dbReference type="EMBL" id="MBC2605808.1"/>
    </source>
</evidence>
<keyword evidence="14" id="KW-0443">Lipid metabolism</keyword>
<evidence type="ECO:0000256" key="22">
    <source>
        <dbReference type="ARBA" id="ARBA00032743"/>
    </source>
</evidence>
<comment type="subcellular location">
    <subcellularLocation>
        <location evidence="2">Cell membrane</location>
        <topology evidence="2">Multi-pass membrane protein</topology>
    </subcellularLocation>
</comment>
<sequence>MAKRIFSTILLWAIIIGSVSYTAEAAVWLIAIVSFGTQYELYGLMEKMGRRPFKSLGSSLGTFMILGPFYAQKSLDHPVEGLQASIIAVTIVAICLRILVHREVEERIETLGATLVGLIYVPFMLTFMARMLTVTPDMNEGLMLILWLIATAKFCDVGALVFGKAFGRHKMSPNTSPGKTWEGAIGGCLTSVGIGFAFAHFGADYFPAFFQPVWAAVFALPIAALSIVSDLVESMMKRSAKQKDSGAFIPGIGGAFDLSDSLILTSPTAFLLFGLLQ</sequence>
<evidence type="ECO:0000256" key="6">
    <source>
        <dbReference type="ARBA" id="ARBA00012487"/>
    </source>
</evidence>
<evidence type="ECO:0000256" key="14">
    <source>
        <dbReference type="ARBA" id="ARBA00023098"/>
    </source>
</evidence>
<evidence type="ECO:0000256" key="3">
    <source>
        <dbReference type="ARBA" id="ARBA00005119"/>
    </source>
</evidence>
<evidence type="ECO:0000256" key="9">
    <source>
        <dbReference type="ARBA" id="ARBA00022516"/>
    </source>
</evidence>
<evidence type="ECO:0000256" key="4">
    <source>
        <dbReference type="ARBA" id="ARBA00005189"/>
    </source>
</evidence>
<evidence type="ECO:0000256" key="10">
    <source>
        <dbReference type="ARBA" id="ARBA00022679"/>
    </source>
</evidence>
<keyword evidence="12 25" id="KW-0548">Nucleotidyltransferase</keyword>
<feature type="transmembrane region" description="Helical" evidence="24">
    <location>
        <begin position="144"/>
        <end position="163"/>
    </location>
</feature>
<keyword evidence="13 24" id="KW-1133">Transmembrane helix</keyword>
<dbReference type="RefSeq" id="WP_185659701.1">
    <property type="nucleotide sequence ID" value="NZ_CAWPOO010000007.1"/>
</dbReference>
<evidence type="ECO:0000256" key="15">
    <source>
        <dbReference type="ARBA" id="ARBA00023136"/>
    </source>
</evidence>
<keyword evidence="8" id="KW-1003">Cell membrane</keyword>
<evidence type="ECO:0000256" key="7">
    <source>
        <dbReference type="ARBA" id="ARBA00019373"/>
    </source>
</evidence>
<keyword evidence="10 25" id="KW-0808">Transferase</keyword>
<comment type="catalytic activity">
    <reaction evidence="1">
        <text>a 1,2-diacyl-sn-glycero-3-phosphate + CTP + H(+) = a CDP-1,2-diacyl-sn-glycerol + diphosphate</text>
        <dbReference type="Rhea" id="RHEA:16229"/>
        <dbReference type="ChEBI" id="CHEBI:15378"/>
        <dbReference type="ChEBI" id="CHEBI:33019"/>
        <dbReference type="ChEBI" id="CHEBI:37563"/>
        <dbReference type="ChEBI" id="CHEBI:58332"/>
        <dbReference type="ChEBI" id="CHEBI:58608"/>
        <dbReference type="EC" id="2.7.7.41"/>
    </reaction>
</comment>
<dbReference type="Proteomes" id="UP000526501">
    <property type="component" value="Unassembled WGS sequence"/>
</dbReference>
<accession>A0A7X1E856</accession>
<evidence type="ECO:0000256" key="11">
    <source>
        <dbReference type="ARBA" id="ARBA00022692"/>
    </source>
</evidence>
<keyword evidence="17" id="KW-1208">Phospholipid metabolism</keyword>
<evidence type="ECO:0000256" key="16">
    <source>
        <dbReference type="ARBA" id="ARBA00023209"/>
    </source>
</evidence>
<reference evidence="25 26" key="1">
    <citation type="submission" date="2020-07" db="EMBL/GenBank/DDBJ databases">
        <authorList>
            <person name="Feng X."/>
        </authorList>
    </citation>
    <scope>NUCLEOTIDE SEQUENCE [LARGE SCALE GENOMIC DNA]</scope>
    <source>
        <strain evidence="25 26">JCM23202</strain>
    </source>
</reference>
<organism evidence="25 26">
    <name type="scientific">Pelagicoccus albus</name>
    <dbReference type="NCBI Taxonomy" id="415222"/>
    <lineage>
        <taxon>Bacteria</taxon>
        <taxon>Pseudomonadati</taxon>
        <taxon>Verrucomicrobiota</taxon>
        <taxon>Opitutia</taxon>
        <taxon>Puniceicoccales</taxon>
        <taxon>Pelagicoccaceae</taxon>
        <taxon>Pelagicoccus</taxon>
    </lineage>
</organism>
<evidence type="ECO:0000313" key="26">
    <source>
        <dbReference type="Proteomes" id="UP000526501"/>
    </source>
</evidence>
<feature type="transmembrane region" description="Helical" evidence="24">
    <location>
        <begin position="209"/>
        <end position="232"/>
    </location>
</feature>
<keyword evidence="26" id="KW-1185">Reference proteome</keyword>
<evidence type="ECO:0000256" key="12">
    <source>
        <dbReference type="ARBA" id="ARBA00022695"/>
    </source>
</evidence>
<feature type="transmembrane region" description="Helical" evidence="24">
    <location>
        <begin position="53"/>
        <end position="70"/>
    </location>
</feature>
<dbReference type="GO" id="GO:0004605">
    <property type="term" value="F:phosphatidate cytidylyltransferase activity"/>
    <property type="evidence" value="ECO:0007669"/>
    <property type="project" value="UniProtKB-EC"/>
</dbReference>
<proteinExistence type="inferred from homology"/>
<evidence type="ECO:0000256" key="17">
    <source>
        <dbReference type="ARBA" id="ARBA00023264"/>
    </source>
</evidence>
<feature type="transmembrane region" description="Helical" evidence="24">
    <location>
        <begin position="184"/>
        <end position="203"/>
    </location>
</feature>
<dbReference type="PANTHER" id="PTHR46382:SF1">
    <property type="entry name" value="PHOSPHATIDATE CYTIDYLYLTRANSFERASE"/>
    <property type="match status" value="1"/>
</dbReference>
<feature type="transmembrane region" description="Helical" evidence="24">
    <location>
        <begin position="82"/>
        <end position="100"/>
    </location>
</feature>
<evidence type="ECO:0000256" key="21">
    <source>
        <dbReference type="ARBA" id="ARBA00032396"/>
    </source>
</evidence>
<evidence type="ECO:0000256" key="5">
    <source>
        <dbReference type="ARBA" id="ARBA00010185"/>
    </source>
</evidence>
<evidence type="ECO:0000256" key="24">
    <source>
        <dbReference type="SAM" id="Phobius"/>
    </source>
</evidence>
<feature type="transmembrane region" description="Helical" evidence="24">
    <location>
        <begin position="112"/>
        <end position="132"/>
    </location>
</feature>
<dbReference type="GO" id="GO:0016024">
    <property type="term" value="P:CDP-diacylglycerol biosynthetic process"/>
    <property type="evidence" value="ECO:0007669"/>
    <property type="project" value="TreeGrafter"/>
</dbReference>